<dbReference type="VEuPathDB" id="VectorBase:LLONM1_006863"/>
<dbReference type="Proteomes" id="UP000092461">
    <property type="component" value="Unassembled WGS sequence"/>
</dbReference>
<name>A0A1B0CDH0_LUTLO</name>
<reference evidence="2" key="1">
    <citation type="submission" date="2020-05" db="UniProtKB">
        <authorList>
            <consortium name="EnsemblMetazoa"/>
        </authorList>
    </citation>
    <scope>IDENTIFICATION</scope>
    <source>
        <strain evidence="2">Jacobina</strain>
    </source>
</reference>
<feature type="region of interest" description="Disordered" evidence="1">
    <location>
        <begin position="89"/>
        <end position="119"/>
    </location>
</feature>
<keyword evidence="3" id="KW-1185">Reference proteome</keyword>
<feature type="region of interest" description="Disordered" evidence="1">
    <location>
        <begin position="1"/>
        <end position="40"/>
    </location>
</feature>
<dbReference type="EMBL" id="AJWK01007828">
    <property type="status" value="NOT_ANNOTATED_CDS"/>
    <property type="molecule type" value="Genomic_DNA"/>
</dbReference>
<accession>A0A1B0CDH0</accession>
<dbReference type="EnsemblMetazoa" id="LLOJ002390-RA">
    <property type="protein sequence ID" value="LLOJ002390-PA"/>
    <property type="gene ID" value="LLOJ002390"/>
</dbReference>
<sequence>MDAGDDGQDQEEYRQEDMDLSEVSSGEDGAEENDAHPDNWGLGIGRRFINILRDRTGAWVVRDFRPLPEDSSPGPDDEFSENLANSLAESLSRTPPANEVDETAGSSQAHNFDTELPTNHSYLGRMESVSGMEYYEPGKRYKIHVCYHHSIIFPGQKLPMILSSNQAFLLIAQSDEHSVGLVFPPIGGVQYGVTCQVYEKNVKSPAWRTDLRAILRAHQRFRVCTKTQVLPPIFMRDVLEVEVEILPELSLGHPLSGHFRGSLEKFLPHSERVRLLYSTPGHGHYLSMSNTTLGRS</sequence>
<organism evidence="2 3">
    <name type="scientific">Lutzomyia longipalpis</name>
    <name type="common">Sand fly</name>
    <dbReference type="NCBI Taxonomy" id="7200"/>
    <lineage>
        <taxon>Eukaryota</taxon>
        <taxon>Metazoa</taxon>
        <taxon>Ecdysozoa</taxon>
        <taxon>Arthropoda</taxon>
        <taxon>Hexapoda</taxon>
        <taxon>Insecta</taxon>
        <taxon>Pterygota</taxon>
        <taxon>Neoptera</taxon>
        <taxon>Endopterygota</taxon>
        <taxon>Diptera</taxon>
        <taxon>Nematocera</taxon>
        <taxon>Psychodoidea</taxon>
        <taxon>Psychodidae</taxon>
        <taxon>Lutzomyia</taxon>
        <taxon>Lutzomyia</taxon>
    </lineage>
</organism>
<dbReference type="AlphaFoldDB" id="A0A1B0CDH0"/>
<protein>
    <submittedName>
        <fullName evidence="2">Uncharacterized protein</fullName>
    </submittedName>
</protein>
<evidence type="ECO:0000313" key="3">
    <source>
        <dbReference type="Proteomes" id="UP000092461"/>
    </source>
</evidence>
<dbReference type="VEuPathDB" id="VectorBase:LLOJ002390"/>
<feature type="compositionally biased region" description="Polar residues" evidence="1">
    <location>
        <begin position="104"/>
        <end position="119"/>
    </location>
</feature>
<proteinExistence type="predicted"/>
<evidence type="ECO:0000256" key="1">
    <source>
        <dbReference type="SAM" id="MobiDB-lite"/>
    </source>
</evidence>
<feature type="compositionally biased region" description="Acidic residues" evidence="1">
    <location>
        <begin position="1"/>
        <end position="10"/>
    </location>
</feature>
<evidence type="ECO:0000313" key="2">
    <source>
        <dbReference type="EnsemblMetazoa" id="LLOJ002390-PA"/>
    </source>
</evidence>